<dbReference type="GO" id="GO:0005739">
    <property type="term" value="C:mitochondrion"/>
    <property type="evidence" value="ECO:0007669"/>
    <property type="project" value="UniProtKB-SubCell"/>
</dbReference>
<comment type="similarity">
    <text evidence="4 16">Belongs to the ferredoxin--NADP reductase type 1 family.</text>
</comment>
<evidence type="ECO:0000256" key="15">
    <source>
        <dbReference type="ARBA" id="ARBA00048933"/>
    </source>
</evidence>
<evidence type="ECO:0000256" key="17">
    <source>
        <dbReference type="PIRSR" id="PIRSR000362-1"/>
    </source>
</evidence>
<evidence type="ECO:0000256" key="12">
    <source>
        <dbReference type="ARBA" id="ARBA00022982"/>
    </source>
</evidence>
<feature type="binding site" evidence="17">
    <location>
        <begin position="388"/>
        <end position="390"/>
    </location>
    <ligand>
        <name>FAD</name>
        <dbReference type="ChEBI" id="CHEBI:57692"/>
    </ligand>
</feature>
<evidence type="ECO:0000256" key="1">
    <source>
        <dbReference type="ARBA" id="ARBA00001974"/>
    </source>
</evidence>
<dbReference type="PRINTS" id="PR00419">
    <property type="entry name" value="ADXRDTASE"/>
</dbReference>
<feature type="binding site" evidence="17">
    <location>
        <position position="31"/>
    </location>
    <ligand>
        <name>FAD</name>
        <dbReference type="ChEBI" id="CHEBI:57692"/>
    </ligand>
</feature>
<dbReference type="GO" id="GO:0016491">
    <property type="term" value="F:oxidoreductase activity"/>
    <property type="evidence" value="ECO:0007669"/>
    <property type="project" value="UniProtKB-KW"/>
</dbReference>
<dbReference type="Gene3D" id="3.50.50.60">
    <property type="entry name" value="FAD/NAD(P)-binding domain"/>
    <property type="match status" value="1"/>
</dbReference>
<accession>A0AAV1LXV0</accession>
<proteinExistence type="inferred from homology"/>
<organism evidence="19 20">
    <name type="scientific">Parnassius mnemosyne</name>
    <name type="common">clouded apollo</name>
    <dbReference type="NCBI Taxonomy" id="213953"/>
    <lineage>
        <taxon>Eukaryota</taxon>
        <taxon>Metazoa</taxon>
        <taxon>Ecdysozoa</taxon>
        <taxon>Arthropoda</taxon>
        <taxon>Hexapoda</taxon>
        <taxon>Insecta</taxon>
        <taxon>Pterygota</taxon>
        <taxon>Neoptera</taxon>
        <taxon>Endopterygota</taxon>
        <taxon>Lepidoptera</taxon>
        <taxon>Glossata</taxon>
        <taxon>Ditrysia</taxon>
        <taxon>Papilionoidea</taxon>
        <taxon>Papilionidae</taxon>
        <taxon>Parnassiinae</taxon>
        <taxon>Parnassini</taxon>
        <taxon>Parnassius</taxon>
        <taxon>Driopa</taxon>
    </lineage>
</organism>
<feature type="binding site" evidence="17">
    <location>
        <position position="96"/>
    </location>
    <ligand>
        <name>FAD</name>
        <dbReference type="ChEBI" id="CHEBI:57692"/>
    </ligand>
</feature>
<evidence type="ECO:0000256" key="16">
    <source>
        <dbReference type="PIRNR" id="PIRNR000362"/>
    </source>
</evidence>
<keyword evidence="8 16" id="KW-0285">Flavoprotein</keyword>
<feature type="binding site" evidence="17">
    <location>
        <position position="381"/>
    </location>
    <ligand>
        <name>FAD</name>
        <dbReference type="ChEBI" id="CHEBI:57692"/>
    </ligand>
</feature>
<dbReference type="Proteomes" id="UP001314205">
    <property type="component" value="Unassembled WGS sequence"/>
</dbReference>
<keyword evidence="12" id="KW-0249">Electron transport</keyword>
<dbReference type="InterPro" id="IPR036188">
    <property type="entry name" value="FAD/NAD-bd_sf"/>
</dbReference>
<keyword evidence="20" id="KW-1185">Reference proteome</keyword>
<feature type="binding site" evidence="17">
    <location>
        <position position="52"/>
    </location>
    <ligand>
        <name>FAD</name>
        <dbReference type="ChEBI" id="CHEBI:57692"/>
    </ligand>
</feature>
<evidence type="ECO:0000256" key="18">
    <source>
        <dbReference type="PIRSR" id="PIRSR000362-2"/>
    </source>
</evidence>
<comment type="catalytic activity">
    <reaction evidence="15 16">
        <text>2 reduced [adrenodoxin] + NADP(+) + H(+) = 2 oxidized [adrenodoxin] + NADPH</text>
        <dbReference type="Rhea" id="RHEA:42312"/>
        <dbReference type="Rhea" id="RHEA-COMP:9998"/>
        <dbReference type="Rhea" id="RHEA-COMP:9999"/>
        <dbReference type="ChEBI" id="CHEBI:15378"/>
        <dbReference type="ChEBI" id="CHEBI:33737"/>
        <dbReference type="ChEBI" id="CHEBI:33738"/>
        <dbReference type="ChEBI" id="CHEBI:57783"/>
        <dbReference type="ChEBI" id="CHEBI:58349"/>
        <dbReference type="EC" id="1.18.1.6"/>
    </reaction>
</comment>
<feature type="binding site" evidence="18">
    <location>
        <position position="388"/>
    </location>
    <ligand>
        <name>NADP(+)</name>
        <dbReference type="ChEBI" id="CHEBI:58349"/>
    </ligand>
</feature>
<evidence type="ECO:0000256" key="11">
    <source>
        <dbReference type="ARBA" id="ARBA00022946"/>
    </source>
</evidence>
<keyword evidence="11" id="KW-0809">Transit peptide</keyword>
<comment type="cofactor">
    <cofactor evidence="1 16 17">
        <name>FAD</name>
        <dbReference type="ChEBI" id="CHEBI:57692"/>
    </cofactor>
</comment>
<keyword evidence="13 16" id="KW-0560">Oxidoreductase</keyword>
<evidence type="ECO:0000256" key="6">
    <source>
        <dbReference type="ARBA" id="ARBA00016287"/>
    </source>
</evidence>
<dbReference type="InterPro" id="IPR055275">
    <property type="entry name" value="Ferredox_Rdtase"/>
</dbReference>
<comment type="caution">
    <text evidence="19">The sequence shown here is derived from an EMBL/GenBank/DDBJ whole genome shotgun (WGS) entry which is preliminary data.</text>
</comment>
<dbReference type="Pfam" id="PF13450">
    <property type="entry name" value="NAD_binding_8"/>
    <property type="match status" value="1"/>
</dbReference>
<keyword evidence="10 16" id="KW-0521">NADP</keyword>
<evidence type="ECO:0000256" key="10">
    <source>
        <dbReference type="ARBA" id="ARBA00022857"/>
    </source>
</evidence>
<evidence type="ECO:0000256" key="3">
    <source>
        <dbReference type="ARBA" id="ARBA00004731"/>
    </source>
</evidence>
<dbReference type="FunFam" id="3.50.50.60:FF:000036">
    <property type="entry name" value="NADPH:adrenodoxin oxidoreductase, mitochondrial"/>
    <property type="match status" value="1"/>
</dbReference>
<protein>
    <recommendedName>
        <fullName evidence="6 16">NADPH:adrenodoxin oxidoreductase, mitochondrial</fullName>
        <ecNumber evidence="5 16">1.18.1.6</ecNumber>
    </recommendedName>
</protein>
<dbReference type="EC" id="1.18.1.6" evidence="5 16"/>
<reference evidence="19 20" key="1">
    <citation type="submission" date="2023-11" db="EMBL/GenBank/DDBJ databases">
        <authorList>
            <person name="Hedman E."/>
            <person name="Englund M."/>
            <person name="Stromberg M."/>
            <person name="Nyberg Akerstrom W."/>
            <person name="Nylinder S."/>
            <person name="Jareborg N."/>
            <person name="Kallberg Y."/>
            <person name="Kronander E."/>
        </authorList>
    </citation>
    <scope>NUCLEOTIDE SEQUENCE [LARGE SCALE GENOMIC DNA]</scope>
</reference>
<evidence type="ECO:0000256" key="14">
    <source>
        <dbReference type="ARBA" id="ARBA00023128"/>
    </source>
</evidence>
<dbReference type="PANTHER" id="PTHR48467">
    <property type="entry name" value="GLUTAMATE SYNTHASE 1 [NADH], CHLOROPLASTIC-LIKE"/>
    <property type="match status" value="1"/>
</dbReference>
<sequence>MSFMGIKLITRFYCSFENVVPRVCIVGSGPAGFYAAMHLCKKLNNVHIDILEKLPVPFGLVRYGVAPDHPEVKNVINQFTKVANKPNVNFYGNIALGKDIDLLQLRQHYDAVLLTYGAEEDKTLGIENEEANNIVAARNFVGWYNGHPRDKDLKIDLSGTTAAILGQGNVALDVARMLLTPIDILRKTDITEHALAALADSKVKELYLIGRRGPLQVAFTIKELREQLNLPNCKTVWREQDFEGVSSVVSKLGRPRKRLTELMLKSVSESSNINIMPGDKCFKPIFFRSPNKFLTDNMNHVTGIELTCNRLEGDNLEYQKCIATDEKEFLDCSLVFRSIGYTSVKVDKDIIFDTNGFVTNDKGRVIEDNVSSLAKLYVAGWLGTGPAGVILHTMSNAFLVAKTICEDLKDCKNLSSKGGFQEVRKILLKSNQSHIIVDWNGWEKIDNYEVELGKKYGKPREKLCSISKMLEIASS</sequence>
<dbReference type="InterPro" id="IPR021163">
    <property type="entry name" value="Ferredox_Rdtase_adrenod"/>
</dbReference>
<name>A0AAV1LXV0_9NEOP</name>
<comment type="pathway">
    <text evidence="3">Steroid metabolism; cholesterol metabolism.</text>
</comment>
<evidence type="ECO:0000256" key="4">
    <source>
        <dbReference type="ARBA" id="ARBA00008312"/>
    </source>
</evidence>
<dbReference type="AlphaFoldDB" id="A0AAV1LXV0"/>
<feature type="binding site" evidence="18">
    <location>
        <begin position="211"/>
        <end position="212"/>
    </location>
    <ligand>
        <name>NADP(+)</name>
        <dbReference type="ChEBI" id="CHEBI:58349"/>
    </ligand>
</feature>
<comment type="subcellular location">
    <subcellularLocation>
        <location evidence="2 16">Mitochondrion</location>
    </subcellularLocation>
</comment>
<evidence type="ECO:0000313" key="19">
    <source>
        <dbReference type="EMBL" id="CAK1599685.1"/>
    </source>
</evidence>
<evidence type="ECO:0000256" key="9">
    <source>
        <dbReference type="ARBA" id="ARBA00022827"/>
    </source>
</evidence>
<keyword evidence="7" id="KW-0813">Transport</keyword>
<feature type="binding site" evidence="18">
    <location>
        <position position="223"/>
    </location>
    <ligand>
        <name>NADP(+)</name>
        <dbReference type="ChEBI" id="CHEBI:58349"/>
    </ligand>
</feature>
<dbReference type="Gene3D" id="3.40.50.720">
    <property type="entry name" value="NAD(P)-binding Rossmann-like Domain"/>
    <property type="match status" value="1"/>
</dbReference>
<evidence type="ECO:0000256" key="2">
    <source>
        <dbReference type="ARBA" id="ARBA00004173"/>
    </source>
</evidence>
<evidence type="ECO:0000256" key="13">
    <source>
        <dbReference type="ARBA" id="ARBA00023002"/>
    </source>
</evidence>
<keyword evidence="9 16" id="KW-0274">FAD</keyword>
<feature type="binding site" evidence="17">
    <location>
        <position position="60"/>
    </location>
    <ligand>
        <name>FAD</name>
        <dbReference type="ChEBI" id="CHEBI:57692"/>
    </ligand>
</feature>
<evidence type="ECO:0000256" key="7">
    <source>
        <dbReference type="ARBA" id="ARBA00022448"/>
    </source>
</evidence>
<evidence type="ECO:0000256" key="8">
    <source>
        <dbReference type="ARBA" id="ARBA00022630"/>
    </source>
</evidence>
<dbReference type="EMBL" id="CAVLGL010000115">
    <property type="protein sequence ID" value="CAK1599685.1"/>
    <property type="molecule type" value="Genomic_DNA"/>
</dbReference>
<keyword evidence="14 16" id="KW-0496">Mitochondrion</keyword>
<feature type="binding site" evidence="18">
    <location>
        <begin position="167"/>
        <end position="170"/>
    </location>
    <ligand>
        <name>NADP(+)</name>
        <dbReference type="ChEBI" id="CHEBI:58349"/>
    </ligand>
</feature>
<dbReference type="PIRSF" id="PIRSF000362">
    <property type="entry name" value="FNR"/>
    <property type="match status" value="1"/>
</dbReference>
<evidence type="ECO:0000313" key="20">
    <source>
        <dbReference type="Proteomes" id="UP001314205"/>
    </source>
</evidence>
<dbReference type="PANTHER" id="PTHR48467:SF1">
    <property type="entry name" value="GLUTAMATE SYNTHASE 1 [NADH], CHLOROPLASTIC-LIKE"/>
    <property type="match status" value="1"/>
</dbReference>
<gene>
    <name evidence="19" type="ORF">PARMNEM_LOCUS18541</name>
</gene>
<evidence type="ECO:0000256" key="5">
    <source>
        <dbReference type="ARBA" id="ARBA00013219"/>
    </source>
</evidence>
<dbReference type="SUPFAM" id="SSF51971">
    <property type="entry name" value="Nucleotide-binding domain"/>
    <property type="match status" value="1"/>
</dbReference>